<proteinExistence type="predicted"/>
<name>A0A5K7S5U7_9BACT</name>
<protein>
    <recommendedName>
        <fullName evidence="3">DUF4252 domain-containing protein</fullName>
    </recommendedName>
</protein>
<evidence type="ECO:0008006" key="3">
    <source>
        <dbReference type="Google" id="ProtNLM"/>
    </source>
</evidence>
<keyword evidence="2" id="KW-1185">Reference proteome</keyword>
<reference evidence="1" key="1">
    <citation type="journal article" date="2020" name="Int. J. Syst. Evol. Microbiol.">
        <title>Aquipluma nitroreducens gen. nov. sp. nov., a novel facultatively anaerobic bacterium isolated from a freshwater lake.</title>
        <authorList>
            <person name="Watanabe M."/>
            <person name="Kojima H."/>
            <person name="Fukui M."/>
        </authorList>
    </citation>
    <scope>NUCLEOTIDE SEQUENCE</scope>
    <source>
        <strain evidence="1">MeG22</strain>
    </source>
</reference>
<accession>A0A5K7S5U7</accession>
<organism evidence="1 2">
    <name type="scientific">Aquipluma nitroreducens</name>
    <dbReference type="NCBI Taxonomy" id="2010828"/>
    <lineage>
        <taxon>Bacteria</taxon>
        <taxon>Pseudomonadati</taxon>
        <taxon>Bacteroidota</taxon>
        <taxon>Bacteroidia</taxon>
        <taxon>Marinilabiliales</taxon>
        <taxon>Prolixibacteraceae</taxon>
        <taxon>Aquipluma</taxon>
    </lineage>
</organism>
<dbReference type="Proteomes" id="UP001193389">
    <property type="component" value="Chromosome"/>
</dbReference>
<dbReference type="AlphaFoldDB" id="A0A5K7S5U7"/>
<evidence type="ECO:0000313" key="1">
    <source>
        <dbReference type="EMBL" id="BBE16931.1"/>
    </source>
</evidence>
<gene>
    <name evidence="1" type="ORF">AQPE_1078</name>
</gene>
<dbReference type="InterPro" id="IPR025348">
    <property type="entry name" value="DUF4252"/>
</dbReference>
<dbReference type="KEGG" id="anf:AQPE_1078"/>
<sequence>MAQDNSPIDKLFNKYANKEGFTTVNISGKLLSLANSFADKKDDELEILNKISGIRVLSVEDSIMNQKLNFYKELDADGFFRNNKYDVLMEVTDKDEVVRFYGRSGSNGKLSELLLVVGGSSNTLISIRGVINPEDIGKLTGSLNMGIKTK</sequence>
<dbReference type="Pfam" id="PF14060">
    <property type="entry name" value="DUF4252"/>
    <property type="match status" value="1"/>
</dbReference>
<dbReference type="EMBL" id="AP018694">
    <property type="protein sequence ID" value="BBE16931.1"/>
    <property type="molecule type" value="Genomic_DNA"/>
</dbReference>
<evidence type="ECO:0000313" key="2">
    <source>
        <dbReference type="Proteomes" id="UP001193389"/>
    </source>
</evidence>